<accession>A0A1V9ZGE7</accession>
<dbReference type="InterPro" id="IPR009069">
    <property type="entry name" value="Cys_alpha_HP_mot_SF"/>
</dbReference>
<protein>
    <recommendedName>
        <fullName evidence="3">CHCH domain-containing protein</fullName>
    </recommendedName>
</protein>
<dbReference type="EMBL" id="JNBR01000123">
    <property type="protein sequence ID" value="OQR97058.1"/>
    <property type="molecule type" value="Genomic_DNA"/>
</dbReference>
<dbReference type="Proteomes" id="UP000243579">
    <property type="component" value="Unassembled WGS sequence"/>
</dbReference>
<organism evidence="1 2">
    <name type="scientific">Achlya hypogyna</name>
    <name type="common">Oomycete</name>
    <name type="synonym">Protoachlya hypogyna</name>
    <dbReference type="NCBI Taxonomy" id="1202772"/>
    <lineage>
        <taxon>Eukaryota</taxon>
        <taxon>Sar</taxon>
        <taxon>Stramenopiles</taxon>
        <taxon>Oomycota</taxon>
        <taxon>Saprolegniomycetes</taxon>
        <taxon>Saprolegniales</taxon>
        <taxon>Achlyaceae</taxon>
        <taxon>Achlya</taxon>
    </lineage>
</organism>
<dbReference type="AlphaFoldDB" id="A0A1V9ZGE7"/>
<evidence type="ECO:0000313" key="1">
    <source>
        <dbReference type="EMBL" id="OQR97058.1"/>
    </source>
</evidence>
<dbReference type="OrthoDB" id="111977at2759"/>
<evidence type="ECO:0000313" key="2">
    <source>
        <dbReference type="Proteomes" id="UP000243579"/>
    </source>
</evidence>
<evidence type="ECO:0008006" key="3">
    <source>
        <dbReference type="Google" id="ProtNLM"/>
    </source>
</evidence>
<dbReference type="SUPFAM" id="SSF47072">
    <property type="entry name" value="Cysteine alpha-hairpin motif"/>
    <property type="match status" value="1"/>
</dbReference>
<keyword evidence="2" id="KW-1185">Reference proteome</keyword>
<reference evidence="1 2" key="1">
    <citation type="journal article" date="2014" name="Genome Biol. Evol.">
        <title>The secreted proteins of Achlya hypogyna and Thraustotheca clavata identify the ancestral oomycete secretome and reveal gene acquisitions by horizontal gene transfer.</title>
        <authorList>
            <person name="Misner I."/>
            <person name="Blouin N."/>
            <person name="Leonard G."/>
            <person name="Richards T.A."/>
            <person name="Lane C.E."/>
        </authorList>
    </citation>
    <scope>NUCLEOTIDE SEQUENCE [LARGE SCALE GENOMIC DNA]</scope>
    <source>
        <strain evidence="1 2">ATCC 48635</strain>
    </source>
</reference>
<comment type="caution">
    <text evidence="1">The sequence shown here is derived from an EMBL/GenBank/DDBJ whole genome shotgun (WGS) entry which is preliminary data.</text>
</comment>
<sequence length="69" mass="8137">MADKVPYMSSTPTQFEMGECTKLQRESLKCIEENYRQRDKCAEFFERYRECKKGRHSAIVAARRAGKLE</sequence>
<dbReference type="PROSITE" id="PS51808">
    <property type="entry name" value="CHCH"/>
    <property type="match status" value="1"/>
</dbReference>
<gene>
    <name evidence="1" type="ORF">ACHHYP_12713</name>
</gene>
<proteinExistence type="predicted"/>
<name>A0A1V9ZGE7_ACHHY</name>